<dbReference type="EMBL" id="JABUMX010000005">
    <property type="protein sequence ID" value="NTS33419.1"/>
    <property type="molecule type" value="Genomic_DNA"/>
</dbReference>
<proteinExistence type="predicted"/>
<protein>
    <submittedName>
        <fullName evidence="1">Uncharacterized protein</fullName>
    </submittedName>
</protein>
<accession>A0A849VXU5</accession>
<sequence>MNSLRENYNAVVVGSSGGIGQALSVLGQDDWLFSRLIVEPAKMADEFGGGDFHRNGANLS</sequence>
<evidence type="ECO:0000313" key="1">
    <source>
        <dbReference type="EMBL" id="NTS33419.1"/>
    </source>
</evidence>
<reference evidence="1 2" key="1">
    <citation type="submission" date="2020-05" db="EMBL/GenBank/DDBJ databases">
        <authorList>
            <person name="Kim M.K."/>
        </authorList>
    </citation>
    <scope>NUCLEOTIDE SEQUENCE [LARGE SCALE GENOMIC DNA]</scope>
    <source>
        <strain evidence="1 2">BT25</strain>
    </source>
</reference>
<name>A0A849VXU5_9HYPH</name>
<evidence type="ECO:0000313" key="2">
    <source>
        <dbReference type="Proteomes" id="UP000550508"/>
    </source>
</evidence>
<organism evidence="1 2">
    <name type="scientific">Phyllobacterium pellucidum</name>
    <dbReference type="NCBI Taxonomy" id="2740464"/>
    <lineage>
        <taxon>Bacteria</taxon>
        <taxon>Pseudomonadati</taxon>
        <taxon>Pseudomonadota</taxon>
        <taxon>Alphaproteobacteria</taxon>
        <taxon>Hyphomicrobiales</taxon>
        <taxon>Phyllobacteriaceae</taxon>
        <taxon>Phyllobacterium</taxon>
    </lineage>
</organism>
<dbReference type="RefSeq" id="WP_174208416.1">
    <property type="nucleotide sequence ID" value="NZ_JABUMX010000005.1"/>
</dbReference>
<dbReference type="AlphaFoldDB" id="A0A849VXU5"/>
<gene>
    <name evidence="1" type="ORF">HQ945_19365</name>
</gene>
<dbReference type="Proteomes" id="UP000550508">
    <property type="component" value="Unassembled WGS sequence"/>
</dbReference>
<keyword evidence="2" id="KW-1185">Reference proteome</keyword>
<comment type="caution">
    <text evidence="1">The sequence shown here is derived from an EMBL/GenBank/DDBJ whole genome shotgun (WGS) entry which is preliminary data.</text>
</comment>